<dbReference type="Gene3D" id="3.40.50.150">
    <property type="entry name" value="Vaccinia Virus protein VP39"/>
    <property type="match status" value="1"/>
</dbReference>
<dbReference type="GO" id="GO:0032259">
    <property type="term" value="P:methylation"/>
    <property type="evidence" value="ECO:0007669"/>
    <property type="project" value="UniProtKB-KW"/>
</dbReference>
<dbReference type="OrthoDB" id="9791837at2"/>
<dbReference type="Proteomes" id="UP000198705">
    <property type="component" value="Unassembled WGS sequence"/>
</dbReference>
<dbReference type="Pfam" id="PF13489">
    <property type="entry name" value="Methyltransf_23"/>
    <property type="match status" value="1"/>
</dbReference>
<dbReference type="InterPro" id="IPR029063">
    <property type="entry name" value="SAM-dependent_MTases_sf"/>
</dbReference>
<gene>
    <name evidence="1" type="ORF">SAMN04487989_1039</name>
</gene>
<accession>A0A1I5BC31</accession>
<protein>
    <submittedName>
        <fullName evidence="1">Methyltransferase domain-containing protein</fullName>
    </submittedName>
</protein>
<dbReference type="GO" id="GO:0008168">
    <property type="term" value="F:methyltransferase activity"/>
    <property type="evidence" value="ECO:0007669"/>
    <property type="project" value="UniProtKB-KW"/>
</dbReference>
<dbReference type="STRING" id="649333.SAMN04487989_1039"/>
<evidence type="ECO:0000313" key="1">
    <source>
        <dbReference type="EMBL" id="SFN72273.1"/>
    </source>
</evidence>
<organism evidence="1 2">
    <name type="scientific">Bizionia echini</name>
    <dbReference type="NCBI Taxonomy" id="649333"/>
    <lineage>
        <taxon>Bacteria</taxon>
        <taxon>Pseudomonadati</taxon>
        <taxon>Bacteroidota</taxon>
        <taxon>Flavobacteriia</taxon>
        <taxon>Flavobacteriales</taxon>
        <taxon>Flavobacteriaceae</taxon>
        <taxon>Bizionia</taxon>
    </lineage>
</organism>
<reference evidence="2" key="1">
    <citation type="submission" date="2016-10" db="EMBL/GenBank/DDBJ databases">
        <authorList>
            <person name="Varghese N."/>
            <person name="Submissions S."/>
        </authorList>
    </citation>
    <scope>NUCLEOTIDE SEQUENCE [LARGE SCALE GENOMIC DNA]</scope>
    <source>
        <strain evidence="2">DSM 23925</strain>
    </source>
</reference>
<proteinExistence type="predicted"/>
<evidence type="ECO:0000313" key="2">
    <source>
        <dbReference type="Proteomes" id="UP000198705"/>
    </source>
</evidence>
<name>A0A1I5BC31_9FLAO</name>
<keyword evidence="1" id="KW-0489">Methyltransferase</keyword>
<keyword evidence="2" id="KW-1185">Reference proteome</keyword>
<sequence>MTQINFSHKDRAQTNTAALEILPFLFNSIKPTSVLDVGCGNGSWLEASKLLGVSDIFGVDGVDFEQTSLKISKDNFKQHDFRQPLNLKKKFDFIISLEVAEHLPESSADNFVEIIVAHGDLVMFSAAIPGQGGQNHINEQWPSYWADKFKKHGYLAYDIIRPEFWNNEKLYSWYKQNIIIYAKEGVLNSDLFTATDSVLSLVHPDIYRKKIYRAKFLKDNSDVFKQLKEVTKVYMKRLIGR</sequence>
<dbReference type="AlphaFoldDB" id="A0A1I5BC31"/>
<dbReference type="SUPFAM" id="SSF53335">
    <property type="entry name" value="S-adenosyl-L-methionine-dependent methyltransferases"/>
    <property type="match status" value="1"/>
</dbReference>
<dbReference type="EMBL" id="FOVN01000003">
    <property type="protein sequence ID" value="SFN72273.1"/>
    <property type="molecule type" value="Genomic_DNA"/>
</dbReference>
<keyword evidence="1" id="KW-0808">Transferase</keyword>
<dbReference type="RefSeq" id="WP_092207591.1">
    <property type="nucleotide sequence ID" value="NZ_FOVN01000003.1"/>
</dbReference>